<sequence length="384" mass="42720">MISRIDEGSGDNPMIAAADRPNQVVVNVVFDMSDENPFHHFHNQMGNGRINTFPFFGDDDDHRRHHEEFGEPPSYVSFTESLQGSMDYNSLSNAFGMSCSSPEVGGPPPEHFHHHQESSRKSSVSGGEPPPIGAGENIPFPANSSASSYSSEAEGGGGGDDDSSKSKKDLQPKGCEDGEDEKSTKIHKGASTKKKGGKRQKQPRFSFLTKSEIDNLEDGYRWRKYGQKAVKNSPFPRSYYRCTSQKCTVKKRVERSYEDPTVVVTTYEGQHNHHCPATLRGNAVALLSPASFLASSSPAAAALMPHFPHELLMNPMMAGPNFGNHPNYSIYGNNNNNNYQQHGLNPHDHHQQQHFYEQMMMAQQPSMDHYTLFQDVGVLKNEHH</sequence>
<evidence type="ECO:0000313" key="9">
    <source>
        <dbReference type="Proteomes" id="UP000249390"/>
    </source>
</evidence>
<feature type="compositionally biased region" description="Basic residues" evidence="6">
    <location>
        <begin position="185"/>
        <end position="202"/>
    </location>
</feature>
<dbReference type="GO" id="GO:0005634">
    <property type="term" value="C:nucleus"/>
    <property type="evidence" value="ECO:0007669"/>
    <property type="project" value="UniProtKB-SubCell"/>
</dbReference>
<dbReference type="PANTHER" id="PTHR31221">
    <property type="entry name" value="WRKY TRANSCRIPTION FACTOR PROTEIN 1-RELATED"/>
    <property type="match status" value="1"/>
</dbReference>
<dbReference type="InterPro" id="IPR036576">
    <property type="entry name" value="WRKY_dom_sf"/>
</dbReference>
<dbReference type="InterPro" id="IPR044810">
    <property type="entry name" value="WRKY_plant"/>
</dbReference>
<evidence type="ECO:0000256" key="6">
    <source>
        <dbReference type="SAM" id="MobiDB-lite"/>
    </source>
</evidence>
<dbReference type="Gene3D" id="2.20.25.80">
    <property type="entry name" value="WRKY domain"/>
    <property type="match status" value="1"/>
</dbReference>
<dbReference type="EMBL" id="NQVE01000099">
    <property type="protein sequence ID" value="RAL48107.1"/>
    <property type="molecule type" value="Genomic_DNA"/>
</dbReference>
<name>A0A328DQY2_9ASTE</name>
<reference evidence="8 9" key="1">
    <citation type="submission" date="2018-06" db="EMBL/GenBank/DDBJ databases">
        <title>The Genome of Cuscuta australis (Dodder) Provides Insight into the Evolution of Plant Parasitism.</title>
        <authorList>
            <person name="Liu H."/>
        </authorList>
    </citation>
    <scope>NUCLEOTIDE SEQUENCE [LARGE SCALE GENOMIC DNA]</scope>
    <source>
        <strain evidence="9">cv. Yunnan</strain>
        <tissue evidence="8">Vines</tissue>
    </source>
</reference>
<keyword evidence="5" id="KW-0539">Nucleus</keyword>
<evidence type="ECO:0000256" key="2">
    <source>
        <dbReference type="ARBA" id="ARBA00023015"/>
    </source>
</evidence>
<evidence type="ECO:0000256" key="4">
    <source>
        <dbReference type="ARBA" id="ARBA00023163"/>
    </source>
</evidence>
<protein>
    <recommendedName>
        <fullName evidence="7">WRKY domain-containing protein</fullName>
    </recommendedName>
</protein>
<feature type="compositionally biased region" description="Basic and acidic residues" evidence="6">
    <location>
        <begin position="162"/>
        <end position="184"/>
    </location>
</feature>
<feature type="domain" description="WRKY" evidence="7">
    <location>
        <begin position="211"/>
        <end position="276"/>
    </location>
</feature>
<evidence type="ECO:0000259" key="7">
    <source>
        <dbReference type="PROSITE" id="PS50811"/>
    </source>
</evidence>
<evidence type="ECO:0000256" key="3">
    <source>
        <dbReference type="ARBA" id="ARBA00023125"/>
    </source>
</evidence>
<dbReference type="SMART" id="SM00774">
    <property type="entry name" value="WRKY"/>
    <property type="match status" value="1"/>
</dbReference>
<dbReference type="PANTHER" id="PTHR31221:SF361">
    <property type="entry name" value="WRKY DOMAIN-CONTAINING PROTEIN"/>
    <property type="match status" value="1"/>
</dbReference>
<dbReference type="GO" id="GO:0043565">
    <property type="term" value="F:sequence-specific DNA binding"/>
    <property type="evidence" value="ECO:0007669"/>
    <property type="project" value="InterPro"/>
</dbReference>
<comment type="caution">
    <text evidence="8">The sequence shown here is derived from an EMBL/GenBank/DDBJ whole genome shotgun (WGS) entry which is preliminary data.</text>
</comment>
<keyword evidence="3" id="KW-0238">DNA-binding</keyword>
<feature type="region of interest" description="Disordered" evidence="6">
    <location>
        <begin position="99"/>
        <end position="207"/>
    </location>
</feature>
<accession>A0A328DQY2</accession>
<comment type="subcellular location">
    <subcellularLocation>
        <location evidence="1">Nucleus</location>
    </subcellularLocation>
</comment>
<keyword evidence="4" id="KW-0804">Transcription</keyword>
<dbReference type="InterPro" id="IPR003657">
    <property type="entry name" value="WRKY_dom"/>
</dbReference>
<dbReference type="Proteomes" id="UP000249390">
    <property type="component" value="Unassembled WGS sequence"/>
</dbReference>
<organism evidence="8 9">
    <name type="scientific">Cuscuta australis</name>
    <dbReference type="NCBI Taxonomy" id="267555"/>
    <lineage>
        <taxon>Eukaryota</taxon>
        <taxon>Viridiplantae</taxon>
        <taxon>Streptophyta</taxon>
        <taxon>Embryophyta</taxon>
        <taxon>Tracheophyta</taxon>
        <taxon>Spermatophyta</taxon>
        <taxon>Magnoliopsida</taxon>
        <taxon>eudicotyledons</taxon>
        <taxon>Gunneridae</taxon>
        <taxon>Pentapetalae</taxon>
        <taxon>asterids</taxon>
        <taxon>lamiids</taxon>
        <taxon>Solanales</taxon>
        <taxon>Convolvulaceae</taxon>
        <taxon>Cuscuteae</taxon>
        <taxon>Cuscuta</taxon>
        <taxon>Cuscuta subgen. Grammica</taxon>
        <taxon>Cuscuta sect. Cleistogrammica</taxon>
    </lineage>
</organism>
<dbReference type="AlphaFoldDB" id="A0A328DQY2"/>
<dbReference type="Pfam" id="PF03106">
    <property type="entry name" value="WRKY"/>
    <property type="match status" value="1"/>
</dbReference>
<dbReference type="FunFam" id="2.20.25.80:FF:000003">
    <property type="entry name" value="WRKY transcription factor 57"/>
    <property type="match status" value="1"/>
</dbReference>
<keyword evidence="2" id="KW-0805">Transcription regulation</keyword>
<dbReference type="PROSITE" id="PS50811">
    <property type="entry name" value="WRKY"/>
    <property type="match status" value="1"/>
</dbReference>
<keyword evidence="9" id="KW-1185">Reference proteome</keyword>
<dbReference type="SUPFAM" id="SSF118290">
    <property type="entry name" value="WRKY DNA-binding domain"/>
    <property type="match status" value="1"/>
</dbReference>
<evidence type="ECO:0000256" key="5">
    <source>
        <dbReference type="ARBA" id="ARBA00023242"/>
    </source>
</evidence>
<dbReference type="GO" id="GO:0003700">
    <property type="term" value="F:DNA-binding transcription factor activity"/>
    <property type="evidence" value="ECO:0007669"/>
    <property type="project" value="InterPro"/>
</dbReference>
<evidence type="ECO:0000256" key="1">
    <source>
        <dbReference type="ARBA" id="ARBA00004123"/>
    </source>
</evidence>
<proteinExistence type="predicted"/>
<gene>
    <name evidence="8" type="ORF">DM860_018126</name>
</gene>
<feature type="compositionally biased region" description="Low complexity" evidence="6">
    <location>
        <begin position="144"/>
        <end position="153"/>
    </location>
</feature>
<evidence type="ECO:0000313" key="8">
    <source>
        <dbReference type="EMBL" id="RAL48107.1"/>
    </source>
</evidence>